<comment type="caution">
    <text evidence="2">The sequence shown here is derived from an EMBL/GenBank/DDBJ whole genome shotgun (WGS) entry which is preliminary data.</text>
</comment>
<dbReference type="RefSeq" id="WP_350376723.1">
    <property type="nucleotide sequence ID" value="NZ_JBELQD010000002.1"/>
</dbReference>
<evidence type="ECO:0000256" key="1">
    <source>
        <dbReference type="SAM" id="MobiDB-lite"/>
    </source>
</evidence>
<proteinExistence type="predicted"/>
<organism evidence="2 3">
    <name type="scientific">Methylobacterium brachiatum</name>
    <dbReference type="NCBI Taxonomy" id="269660"/>
    <lineage>
        <taxon>Bacteria</taxon>
        <taxon>Pseudomonadati</taxon>
        <taxon>Pseudomonadota</taxon>
        <taxon>Alphaproteobacteria</taxon>
        <taxon>Hyphomicrobiales</taxon>
        <taxon>Methylobacteriaceae</taxon>
        <taxon>Methylobacterium</taxon>
    </lineage>
</organism>
<protein>
    <submittedName>
        <fullName evidence="2">Uncharacterized protein</fullName>
    </submittedName>
</protein>
<sequence length="124" mass="13357">MQFGVGWGADTMRNDTPEDATSLELLAEMRAMIDAAREVIEVSQATRDQPAEDLAPASEAEPVEFPIDSSDLLGDISDNLLVAYQLAKHDGDPLTVALIEKVLFHVGRRLARGMSPADAGIPCH</sequence>
<dbReference type="Proteomes" id="UP001432995">
    <property type="component" value="Unassembled WGS sequence"/>
</dbReference>
<evidence type="ECO:0000313" key="2">
    <source>
        <dbReference type="EMBL" id="MER2287493.1"/>
    </source>
</evidence>
<evidence type="ECO:0000313" key="3">
    <source>
        <dbReference type="Proteomes" id="UP001432995"/>
    </source>
</evidence>
<accession>A0ABV1QY52</accession>
<feature type="region of interest" description="Disordered" evidence="1">
    <location>
        <begin position="43"/>
        <end position="63"/>
    </location>
</feature>
<keyword evidence="3" id="KW-1185">Reference proteome</keyword>
<reference evidence="2" key="1">
    <citation type="submission" date="2024-06" db="EMBL/GenBank/DDBJ databases">
        <authorList>
            <person name="Campbell A.G."/>
        </authorList>
    </citation>
    <scope>NUCLEOTIDE SEQUENCE</scope>
    <source>
        <strain evidence="2">EM17</strain>
    </source>
</reference>
<gene>
    <name evidence="2" type="ORF">ABS770_04420</name>
</gene>
<name>A0ABV1QY52_9HYPH</name>
<dbReference type="EMBL" id="JBELQD010000002">
    <property type="protein sequence ID" value="MER2287493.1"/>
    <property type="molecule type" value="Genomic_DNA"/>
</dbReference>